<keyword evidence="2" id="KW-1185">Reference proteome</keyword>
<name>A0A178Y1X4_9HYPH</name>
<proteinExistence type="predicted"/>
<protein>
    <submittedName>
        <fullName evidence="1">Uncharacterized protein</fullName>
    </submittedName>
</protein>
<accession>A0A178Y1X4</accession>
<organism evidence="1 2">
    <name type="scientific">Sinorhizobium glycinis</name>
    <dbReference type="NCBI Taxonomy" id="1472378"/>
    <lineage>
        <taxon>Bacteria</taxon>
        <taxon>Pseudomonadati</taxon>
        <taxon>Pseudomonadota</taxon>
        <taxon>Alphaproteobacteria</taxon>
        <taxon>Hyphomicrobiales</taxon>
        <taxon>Rhizobiaceae</taxon>
        <taxon>Sinorhizobium/Ensifer group</taxon>
        <taxon>Sinorhizobium</taxon>
    </lineage>
</organism>
<evidence type="ECO:0000313" key="2">
    <source>
        <dbReference type="Proteomes" id="UP000094025"/>
    </source>
</evidence>
<reference evidence="1 2" key="1">
    <citation type="journal article" date="2016" name="Int. J. Syst. Evol. Microbiol.">
        <title>Ensifer glycinis sp. nov., an novel rhizobial species associated with Glycine spp.</title>
        <authorList>
            <person name="Yan H."/>
            <person name="Yan J."/>
            <person name="Sui X.H."/>
            <person name="Wang E.T."/>
            <person name="Chen W.X."/>
            <person name="Zhang X.X."/>
            <person name="Chen W.F."/>
        </authorList>
    </citation>
    <scope>NUCLEOTIDE SEQUENCE [LARGE SCALE GENOMIC DNA]</scope>
    <source>
        <strain evidence="1 2">CCBAU 23380</strain>
    </source>
</reference>
<dbReference type="Proteomes" id="UP000094025">
    <property type="component" value="Unassembled WGS sequence"/>
</dbReference>
<comment type="caution">
    <text evidence="1">The sequence shown here is derived from an EMBL/GenBank/DDBJ whole genome shotgun (WGS) entry which is preliminary data.</text>
</comment>
<dbReference type="EMBL" id="LPUX01000053">
    <property type="protein sequence ID" value="OAP41589.1"/>
    <property type="molecule type" value="Genomic_DNA"/>
</dbReference>
<gene>
    <name evidence="1" type="ORF">AU381_03815</name>
</gene>
<dbReference type="AlphaFoldDB" id="A0A178Y1X4"/>
<sequence length="63" mass="7499">MDMMAMALLFEMASRNRRWDEQFEPRSKVRTETFAEHMFAALFRRPRPAERRGDCEGTQCMAP</sequence>
<evidence type="ECO:0000313" key="1">
    <source>
        <dbReference type="EMBL" id="OAP41589.1"/>
    </source>
</evidence>